<sequence length="73" mass="8389">NGLMLMIMSLLIHHYTDSEIVDMVKSQEEIPLGSRKKQQRCPHDNPLPSTSDKLRLFLLALRMLSLSVIQMII</sequence>
<evidence type="ECO:0000313" key="2">
    <source>
        <dbReference type="EMBL" id="KAG7177533.1"/>
    </source>
</evidence>
<gene>
    <name evidence="2" type="ORF">Hamer_G008167</name>
</gene>
<keyword evidence="3" id="KW-1185">Reference proteome</keyword>
<dbReference type="AlphaFoldDB" id="A0A8J5ND84"/>
<comment type="caution">
    <text evidence="2">The sequence shown here is derived from an EMBL/GenBank/DDBJ whole genome shotgun (WGS) entry which is preliminary data.</text>
</comment>
<dbReference type="Proteomes" id="UP000747542">
    <property type="component" value="Unassembled WGS sequence"/>
</dbReference>
<accession>A0A8J5ND84</accession>
<reference evidence="2" key="1">
    <citation type="journal article" date="2021" name="Sci. Adv.">
        <title>The American lobster genome reveals insights on longevity, neural, and immune adaptations.</title>
        <authorList>
            <person name="Polinski J.M."/>
            <person name="Zimin A.V."/>
            <person name="Clark K.F."/>
            <person name="Kohn A.B."/>
            <person name="Sadowski N."/>
            <person name="Timp W."/>
            <person name="Ptitsyn A."/>
            <person name="Khanna P."/>
            <person name="Romanova D.Y."/>
            <person name="Williams P."/>
            <person name="Greenwood S.J."/>
            <person name="Moroz L.L."/>
            <person name="Walt D.R."/>
            <person name="Bodnar A.G."/>
        </authorList>
    </citation>
    <scope>NUCLEOTIDE SEQUENCE</scope>
    <source>
        <strain evidence="2">GMGI-L3</strain>
    </source>
</reference>
<keyword evidence="1" id="KW-0732">Signal</keyword>
<evidence type="ECO:0000313" key="3">
    <source>
        <dbReference type="Proteomes" id="UP000747542"/>
    </source>
</evidence>
<organism evidence="2 3">
    <name type="scientific">Homarus americanus</name>
    <name type="common">American lobster</name>
    <dbReference type="NCBI Taxonomy" id="6706"/>
    <lineage>
        <taxon>Eukaryota</taxon>
        <taxon>Metazoa</taxon>
        <taxon>Ecdysozoa</taxon>
        <taxon>Arthropoda</taxon>
        <taxon>Crustacea</taxon>
        <taxon>Multicrustacea</taxon>
        <taxon>Malacostraca</taxon>
        <taxon>Eumalacostraca</taxon>
        <taxon>Eucarida</taxon>
        <taxon>Decapoda</taxon>
        <taxon>Pleocyemata</taxon>
        <taxon>Astacidea</taxon>
        <taxon>Nephropoidea</taxon>
        <taxon>Nephropidae</taxon>
        <taxon>Homarus</taxon>
    </lineage>
</organism>
<feature type="non-terminal residue" evidence="2">
    <location>
        <position position="1"/>
    </location>
</feature>
<dbReference type="EMBL" id="JAHLQT010001931">
    <property type="protein sequence ID" value="KAG7177533.1"/>
    <property type="molecule type" value="Genomic_DNA"/>
</dbReference>
<evidence type="ECO:0000256" key="1">
    <source>
        <dbReference type="SAM" id="SignalP"/>
    </source>
</evidence>
<protein>
    <submittedName>
        <fullName evidence="2">Uncharacterized protein</fullName>
    </submittedName>
</protein>
<feature type="chain" id="PRO_5035319472" evidence="1">
    <location>
        <begin position="19"/>
        <end position="73"/>
    </location>
</feature>
<feature type="signal peptide" evidence="1">
    <location>
        <begin position="1"/>
        <end position="18"/>
    </location>
</feature>
<proteinExistence type="predicted"/>
<name>A0A8J5ND84_HOMAM</name>